<evidence type="ECO:0000313" key="5">
    <source>
        <dbReference type="Proteomes" id="UP000077317"/>
    </source>
</evidence>
<feature type="transmembrane region" description="Helical" evidence="2">
    <location>
        <begin position="182"/>
        <end position="200"/>
    </location>
</feature>
<dbReference type="STRING" id="1811193.A0O21_08470"/>
<evidence type="ECO:0000256" key="2">
    <source>
        <dbReference type="SAM" id="Phobius"/>
    </source>
</evidence>
<keyword evidence="2" id="KW-1133">Transmembrane helix</keyword>
<dbReference type="GO" id="GO:0080120">
    <property type="term" value="P:CAAX-box protein maturation"/>
    <property type="evidence" value="ECO:0007669"/>
    <property type="project" value="UniProtKB-ARBA"/>
</dbReference>
<dbReference type="RefSeq" id="WP_067064246.1">
    <property type="nucleotide sequence ID" value="NZ_CP014699.1"/>
</dbReference>
<keyword evidence="5" id="KW-1185">Reference proteome</keyword>
<dbReference type="Proteomes" id="UP000077317">
    <property type="component" value="Chromosome"/>
</dbReference>
<keyword evidence="2" id="KW-0812">Transmembrane</keyword>
<protein>
    <recommendedName>
        <fullName evidence="3">CAAX prenyl protease 2/Lysostaphin resistance protein A-like domain-containing protein</fullName>
    </recommendedName>
</protein>
<reference evidence="5" key="2">
    <citation type="submission" date="2016-03" db="EMBL/GenBank/DDBJ databases">
        <title>Streptococcus antelopensis sp. nov., isolated from the feces of the Tibetan antelope (Pantholops hodgsonii) in Hoh Xil National Nature Reserve, Qinghai, China.</title>
        <authorList>
            <person name="Bai X."/>
        </authorList>
    </citation>
    <scope>NUCLEOTIDE SEQUENCE [LARGE SCALE GENOMIC DNA]</scope>
    <source>
        <strain evidence="5">TA 26</strain>
    </source>
</reference>
<feature type="transmembrane region" description="Helical" evidence="2">
    <location>
        <begin position="207"/>
        <end position="228"/>
    </location>
</feature>
<dbReference type="KEGG" id="spat:A0O21_08470"/>
<sequence>MTNKLKQLRWFDLAVLTVIMFGFAIYSSTVQYLSTGDNLERIEKSITFSSLQNYQALATQLIWLGLAFVYLLLRNFDFSIWTRQIKWTLFLPLQVLAAFFLAAAAMDLFTAFTWPLFYPAAPSVLEVIKETDLSLVLYSLMNGFYEEIFFLGICLTVKPEFIKWSFLFSLFVRFSFHTYQGMTTAIGLGFLLGTVFFLLYRKMKKPNLLPFFLAHSIADIVGLSLLFIL</sequence>
<accession>A0A172Q9C3</accession>
<dbReference type="EMBL" id="CP014699">
    <property type="protein sequence ID" value="AND80032.1"/>
    <property type="molecule type" value="Genomic_DNA"/>
</dbReference>
<feature type="transmembrane region" description="Helical" evidence="2">
    <location>
        <begin position="54"/>
        <end position="73"/>
    </location>
</feature>
<gene>
    <name evidence="4" type="ORF">A0O21_08470</name>
</gene>
<feature type="domain" description="CAAX prenyl protease 2/Lysostaphin resistance protein A-like" evidence="3">
    <location>
        <begin position="134"/>
        <end position="220"/>
    </location>
</feature>
<evidence type="ECO:0000256" key="1">
    <source>
        <dbReference type="ARBA" id="ARBA00009067"/>
    </source>
</evidence>
<reference evidence="4 5" key="1">
    <citation type="journal article" date="2016" name="Int. J. Syst. Evol. Microbiol.">
        <title>Streptococcuspantholopis sp. nov., isolated from faeces of the Tibetan antelope (Pantholops hodgsonii).</title>
        <authorList>
            <person name="Bai X."/>
            <person name="Xiong Y."/>
            <person name="Lu S."/>
            <person name="Jin D."/>
            <person name="Lai X."/>
            <person name="Yang J."/>
            <person name="Niu L."/>
            <person name="Hu S."/>
            <person name="Meng X."/>
            <person name="Pu J."/>
            <person name="Ye C."/>
            <person name="Xu J."/>
        </authorList>
    </citation>
    <scope>NUCLEOTIDE SEQUENCE [LARGE SCALE GENOMIC DNA]</scope>
    <source>
        <strain evidence="4 5">TA 26</strain>
    </source>
</reference>
<proteinExistence type="inferred from homology"/>
<name>A0A172Q9C3_9STRE</name>
<evidence type="ECO:0000259" key="3">
    <source>
        <dbReference type="Pfam" id="PF02517"/>
    </source>
</evidence>
<dbReference type="GO" id="GO:0004175">
    <property type="term" value="F:endopeptidase activity"/>
    <property type="evidence" value="ECO:0007669"/>
    <property type="project" value="UniProtKB-ARBA"/>
</dbReference>
<dbReference type="AlphaFoldDB" id="A0A172Q9C3"/>
<dbReference type="Pfam" id="PF02517">
    <property type="entry name" value="Rce1-like"/>
    <property type="match status" value="1"/>
</dbReference>
<evidence type="ECO:0000313" key="4">
    <source>
        <dbReference type="EMBL" id="AND80032.1"/>
    </source>
</evidence>
<feature type="transmembrane region" description="Helical" evidence="2">
    <location>
        <begin position="93"/>
        <end position="115"/>
    </location>
</feature>
<keyword evidence="2" id="KW-0472">Membrane</keyword>
<dbReference type="OrthoDB" id="95797at2"/>
<dbReference type="InterPro" id="IPR003675">
    <property type="entry name" value="Rce1/LyrA-like_dom"/>
</dbReference>
<feature type="transmembrane region" description="Helical" evidence="2">
    <location>
        <begin position="12"/>
        <end position="34"/>
    </location>
</feature>
<organism evidence="4 5">
    <name type="scientific">Streptococcus pantholopis</name>
    <dbReference type="NCBI Taxonomy" id="1811193"/>
    <lineage>
        <taxon>Bacteria</taxon>
        <taxon>Bacillati</taxon>
        <taxon>Bacillota</taxon>
        <taxon>Bacilli</taxon>
        <taxon>Lactobacillales</taxon>
        <taxon>Streptococcaceae</taxon>
        <taxon>Streptococcus</taxon>
    </lineage>
</organism>
<comment type="similarity">
    <text evidence="1">Belongs to the UPF0177 family.</text>
</comment>